<reference evidence="7" key="2">
    <citation type="submission" date="2013-11" db="EMBL/GenBank/DDBJ databases">
        <title>Draft genome sequence of Anaerostipes caccae (DSM 14662).</title>
        <authorList>
            <person name="Sudarsanam P."/>
            <person name="Ley R."/>
            <person name="Guruge J."/>
            <person name="Turnbaugh P.J."/>
            <person name="Mahowald M."/>
            <person name="Liep D."/>
            <person name="Gordon J."/>
        </authorList>
    </citation>
    <scope>NUCLEOTIDE SEQUENCE</scope>
    <source>
        <strain evidence="7">DSM 14662</strain>
    </source>
</reference>
<reference evidence="7" key="1">
    <citation type="submission" date="2007-11" db="EMBL/GenBank/DDBJ databases">
        <authorList>
            <person name="Fulton L."/>
            <person name="Clifton S."/>
            <person name="Fulton B."/>
            <person name="Xu J."/>
            <person name="Minx P."/>
            <person name="Pepin K.H."/>
            <person name="Johnson M."/>
            <person name="Thiruvilangam P."/>
            <person name="Bhonagiri V."/>
            <person name="Nash W.E."/>
            <person name="Mardis E.R."/>
            <person name="Wilson R.K."/>
        </authorList>
    </citation>
    <scope>NUCLEOTIDE SEQUENCE [LARGE SCALE GENOMIC DNA]</scope>
    <source>
        <strain evidence="7">DSM 14662</strain>
    </source>
</reference>
<comment type="similarity">
    <text evidence="1">Belongs to the SorC transcriptional regulatory family.</text>
</comment>
<evidence type="ECO:0000313" key="7">
    <source>
        <dbReference type="EMBL" id="EDR96402.1"/>
    </source>
</evidence>
<keyword evidence="8" id="KW-1185">Reference proteome</keyword>
<dbReference type="STRING" id="411490.ANACAC_03025"/>
<dbReference type="SUPFAM" id="SSF100950">
    <property type="entry name" value="NagB/RpiA/CoA transferase-like"/>
    <property type="match status" value="1"/>
</dbReference>
<dbReference type="InterPro" id="IPR051054">
    <property type="entry name" value="SorC_transcr_regulators"/>
</dbReference>
<dbReference type="InterPro" id="IPR037171">
    <property type="entry name" value="NagB/RpiA_transferase-like"/>
</dbReference>
<dbReference type="GO" id="GO:0003677">
    <property type="term" value="F:DNA binding"/>
    <property type="evidence" value="ECO:0007669"/>
    <property type="project" value="UniProtKB-KW"/>
</dbReference>
<dbReference type="Gene3D" id="3.40.50.1360">
    <property type="match status" value="1"/>
</dbReference>
<evidence type="ECO:0000256" key="2">
    <source>
        <dbReference type="ARBA" id="ARBA00023015"/>
    </source>
</evidence>
<evidence type="ECO:0000313" key="8">
    <source>
        <dbReference type="Proteomes" id="UP000004935"/>
    </source>
</evidence>
<organism evidence="7 8">
    <name type="scientific">Anaerostipes caccae (strain DSM 14662 / CCUG 47493 / JCM 13470 / NCIMB 13811 / L1-92)</name>
    <dbReference type="NCBI Taxonomy" id="411490"/>
    <lineage>
        <taxon>Bacteria</taxon>
        <taxon>Bacillati</taxon>
        <taxon>Bacillota</taxon>
        <taxon>Clostridia</taxon>
        <taxon>Lachnospirales</taxon>
        <taxon>Lachnospiraceae</taxon>
        <taxon>Anaerostipes</taxon>
    </lineage>
</organism>
<keyword evidence="2" id="KW-0805">Transcription regulation</keyword>
<dbReference type="PANTHER" id="PTHR34294">
    <property type="entry name" value="TRANSCRIPTIONAL REGULATOR-RELATED"/>
    <property type="match status" value="1"/>
</dbReference>
<dbReference type="GO" id="GO:0030246">
    <property type="term" value="F:carbohydrate binding"/>
    <property type="evidence" value="ECO:0007669"/>
    <property type="project" value="InterPro"/>
</dbReference>
<dbReference type="eggNOG" id="COG2390">
    <property type="taxonomic scope" value="Bacteria"/>
</dbReference>
<comment type="caution">
    <text evidence="7">The sequence shown here is derived from an EMBL/GenBank/DDBJ whole genome shotgun (WGS) entry which is preliminary data.</text>
</comment>
<sequence>MGIHTNRRKHMKKIVDDWRLIYKCCSLYYEDDMKQQDISDYLGISRATVSRMLQKGKESGIVRVEVINPVQFSYGKLEKALERKYGLKEVVVVESSPLDTKTDSISRLYEKAALFLSQYFKDGDYIGVSMGFTLHNVARTNRAFSKENHYMFVPILGGVSQGTVSKVDVQANQIAKEFAKKFGGTYTQFLSPAVFSERKVMEYFLKEKSVNYIFEDFKKLDTIVMGVGIPQSGGSTLIQAGYLTKEEMDQYVEQGVAGDIALQFFDKEGNAEPFQQFNERVAGMTFPMIKKIRNRIAIAGGANRAEAVKGAIRGGYVNMLITNNECAEKLL</sequence>
<evidence type="ECO:0000256" key="1">
    <source>
        <dbReference type="ARBA" id="ARBA00010466"/>
    </source>
</evidence>
<gene>
    <name evidence="7" type="ORF">ANACAC_03025</name>
</gene>
<dbReference type="Proteomes" id="UP000004935">
    <property type="component" value="Unassembled WGS sequence"/>
</dbReference>
<proteinExistence type="inferred from homology"/>
<feature type="domain" description="Sugar-binding" evidence="5">
    <location>
        <begin position="76"/>
        <end position="331"/>
    </location>
</feature>
<dbReference type="Pfam" id="PF13545">
    <property type="entry name" value="HTH_Crp_2"/>
    <property type="match status" value="1"/>
</dbReference>
<dbReference type="Gene3D" id="1.10.10.60">
    <property type="entry name" value="Homeodomain-like"/>
    <property type="match status" value="1"/>
</dbReference>
<keyword evidence="4" id="KW-0804">Transcription</keyword>
<dbReference type="HOGENOM" id="CLU_054506_1_1_9"/>
<protein>
    <submittedName>
        <fullName evidence="7">Sugar-binding domain protein</fullName>
    </submittedName>
</protein>
<dbReference type="EMBL" id="ABAX03000024">
    <property type="protein sequence ID" value="EDR96402.1"/>
    <property type="molecule type" value="Genomic_DNA"/>
</dbReference>
<evidence type="ECO:0000256" key="4">
    <source>
        <dbReference type="ARBA" id="ARBA00023163"/>
    </source>
</evidence>
<accession>B0MHR3</accession>
<feature type="domain" description="HTH crp-type" evidence="6">
    <location>
        <begin position="32"/>
        <end position="63"/>
    </location>
</feature>
<evidence type="ECO:0000259" key="5">
    <source>
        <dbReference type="Pfam" id="PF04198"/>
    </source>
</evidence>
<dbReference type="GO" id="GO:0006355">
    <property type="term" value="P:regulation of DNA-templated transcription"/>
    <property type="evidence" value="ECO:0007669"/>
    <property type="project" value="InterPro"/>
</dbReference>
<evidence type="ECO:0000259" key="6">
    <source>
        <dbReference type="Pfam" id="PF13545"/>
    </source>
</evidence>
<name>B0MHR3_ANACD</name>
<evidence type="ECO:0000256" key="3">
    <source>
        <dbReference type="ARBA" id="ARBA00023125"/>
    </source>
</evidence>
<dbReference type="Pfam" id="PF04198">
    <property type="entry name" value="Sugar-bind"/>
    <property type="match status" value="1"/>
</dbReference>
<dbReference type="PANTHER" id="PTHR34294:SF1">
    <property type="entry name" value="TRANSCRIPTIONAL REGULATOR LSRR"/>
    <property type="match status" value="1"/>
</dbReference>
<keyword evidence="3" id="KW-0238">DNA-binding</keyword>
<dbReference type="InterPro" id="IPR012318">
    <property type="entry name" value="HTH_CRP"/>
</dbReference>
<dbReference type="AlphaFoldDB" id="B0MHR3"/>
<dbReference type="InterPro" id="IPR007324">
    <property type="entry name" value="Sugar-bd_dom_put"/>
</dbReference>